<dbReference type="SMART" id="SM00387">
    <property type="entry name" value="HATPase_c"/>
    <property type="match status" value="1"/>
</dbReference>
<feature type="binding site" evidence="11">
    <location>
        <position position="175"/>
    </location>
    <ligand>
        <name>ATP</name>
        <dbReference type="ChEBI" id="CHEBI:30616"/>
    </ligand>
</feature>
<keyword evidence="6 10" id="KW-0346">Stress response</keyword>
<dbReference type="PIRSF" id="PIRSF002583">
    <property type="entry name" value="Hsp90"/>
    <property type="match status" value="1"/>
</dbReference>
<feature type="binding site" evidence="11">
    <location>
        <position position="81"/>
    </location>
    <ligand>
        <name>ATP</name>
        <dbReference type="ChEBI" id="CHEBI:30616"/>
    </ligand>
</feature>
<comment type="caution">
    <text evidence="10">Lacks conserved residue(s) required for the propagation of feature annotation.</text>
</comment>
<evidence type="ECO:0000256" key="9">
    <source>
        <dbReference type="ARBA" id="ARBA00070675"/>
    </source>
</evidence>
<dbReference type="Gene3D" id="3.30.230.80">
    <property type="match status" value="1"/>
</dbReference>
<dbReference type="InterPro" id="IPR020568">
    <property type="entry name" value="Ribosomal_Su5_D2-typ_SF"/>
</dbReference>
<dbReference type="OrthoDB" id="9802640at2"/>
<dbReference type="GO" id="GO:0016887">
    <property type="term" value="F:ATP hydrolysis activity"/>
    <property type="evidence" value="ECO:0007669"/>
    <property type="project" value="InterPro"/>
</dbReference>
<sequence>MADNKETLGFQAEVKQLLQLMIHSLYSNKEIFLRELVSNASDAADKLRFEAINNDALYCDDHELAITVSFDKAARTITIADNGIGMSRDEVISHLGTIAKSGTKEFFGKLSGDQQKDAALVGQFGVGFYSGFIVADRITVETRRAGLAANEAVRWESAGEGDYSIEPIEKATRGTSIILHLREGEDELLSTWKLKSIITKYSDHISLPIRMAKEDWDDEKKENVVSDELETINQASALWARSKSDITPEQYEEFYKHVSHDFGAPLTYTHNRVEGRSEYTQLLYIPAKAPFDLWDRNKRGGIKLYVKRVFIMDDAEQLMPTYLRFVKGVIDSADLPLNVSREILQESRDVKAIREGSTKRVLGMLEELANAEEQDKKDKYTTFWNEFGQVLKEGIGEDFANKERLARLLRFSSTHTDSTEQTVALADYVSRMKEGQAKIYYVTADSFTAAKNSPHLEIFRKKGVEVLLLTDRVDEWMLSFLNDFDGKELVSVAKGGLDLGTLEDEAEKKEHEETEAQYKDLVTKMKDALGDKAKDVRVTFRLTDSPACLVADENELSGNLLRMLKAAGQNAPESTPILEINPNHPLVTRLKYENEGDGQFTAWAHLLFDQALLAEGGTLADPASFVRRMNEMLLK</sequence>
<dbReference type="FunFam" id="3.30.565.10:FF:000009">
    <property type="entry name" value="Molecular chaperone HtpG"/>
    <property type="match status" value="1"/>
</dbReference>
<comment type="similarity">
    <text evidence="2 10">Belongs to the heat shock protein 90 family.</text>
</comment>
<evidence type="ECO:0000256" key="2">
    <source>
        <dbReference type="ARBA" id="ARBA00008239"/>
    </source>
</evidence>
<dbReference type="InterPro" id="IPR036890">
    <property type="entry name" value="HATPase_C_sf"/>
</dbReference>
<dbReference type="EMBL" id="VLLB01000003">
    <property type="protein sequence ID" value="TWI66621.1"/>
    <property type="molecule type" value="Genomic_DNA"/>
</dbReference>
<keyword evidence="5 10" id="KW-0067">ATP-binding</keyword>
<feature type="binding site" evidence="11">
    <location>
        <begin position="123"/>
        <end position="128"/>
    </location>
    <ligand>
        <name>ATP</name>
        <dbReference type="ChEBI" id="CHEBI:30616"/>
    </ligand>
</feature>
<feature type="binding site" evidence="11">
    <location>
        <position position="39"/>
    </location>
    <ligand>
        <name>ATP</name>
        <dbReference type="ChEBI" id="CHEBI:30616"/>
    </ligand>
</feature>
<dbReference type="FunFam" id="3.30.230.80:FF:000002">
    <property type="entry name" value="Molecular chaperone HtpG"/>
    <property type="match status" value="1"/>
</dbReference>
<dbReference type="GO" id="GO:0005737">
    <property type="term" value="C:cytoplasm"/>
    <property type="evidence" value="ECO:0007669"/>
    <property type="project" value="UniProtKB-SubCell"/>
</dbReference>
<keyword evidence="14" id="KW-1185">Reference proteome</keyword>
<dbReference type="Proteomes" id="UP000318431">
    <property type="component" value="Unassembled WGS sequence"/>
</dbReference>
<feature type="domain" description="Histidine kinase/HSP90-like ATPase" evidence="12">
    <location>
        <begin position="28"/>
        <end position="185"/>
    </location>
</feature>
<proteinExistence type="inferred from homology"/>
<evidence type="ECO:0000256" key="6">
    <source>
        <dbReference type="ARBA" id="ARBA00023016"/>
    </source>
</evidence>
<comment type="caution">
    <text evidence="13">The sequence shown here is derived from an EMBL/GenBank/DDBJ whole genome shotgun (WGS) entry which is preliminary data.</text>
</comment>
<evidence type="ECO:0000256" key="8">
    <source>
        <dbReference type="ARBA" id="ARBA00058590"/>
    </source>
</evidence>
<evidence type="ECO:0000256" key="4">
    <source>
        <dbReference type="ARBA" id="ARBA00022741"/>
    </source>
</evidence>
<keyword evidence="3 10" id="KW-0963">Cytoplasm</keyword>
<dbReference type="Gene3D" id="3.30.565.10">
    <property type="entry name" value="Histidine kinase-like ATPase, C-terminal domain"/>
    <property type="match status" value="1"/>
</dbReference>
<dbReference type="Gene3D" id="3.40.50.11260">
    <property type="match status" value="1"/>
</dbReference>
<gene>
    <name evidence="10" type="primary">htpG</name>
    <name evidence="13" type="ORF">IP91_02441</name>
</gene>
<feature type="binding site" evidence="11">
    <location>
        <position position="341"/>
    </location>
    <ligand>
        <name>ATP</name>
        <dbReference type="ChEBI" id="CHEBI:30616"/>
    </ligand>
</feature>
<feature type="region of interest" description="A; substrate-binding" evidence="10">
    <location>
        <begin position="1"/>
        <end position="341"/>
    </location>
</feature>
<accession>A0A562RC44</accession>
<evidence type="ECO:0000256" key="11">
    <source>
        <dbReference type="PIRSR" id="PIRSR002583-1"/>
    </source>
</evidence>
<feature type="binding site" evidence="11">
    <location>
        <position position="35"/>
    </location>
    <ligand>
        <name>ATP</name>
        <dbReference type="ChEBI" id="CHEBI:30616"/>
    </ligand>
</feature>
<dbReference type="HAMAP" id="MF_00505">
    <property type="entry name" value="HSP90"/>
    <property type="match status" value="1"/>
</dbReference>
<dbReference type="NCBIfam" id="NF003555">
    <property type="entry name" value="PRK05218.1"/>
    <property type="match status" value="1"/>
</dbReference>
<dbReference type="SUPFAM" id="SSF110942">
    <property type="entry name" value="HSP90 C-terminal domain"/>
    <property type="match status" value="1"/>
</dbReference>
<keyword evidence="4 10" id="KW-0547">Nucleotide-binding</keyword>
<keyword evidence="7 10" id="KW-0143">Chaperone</keyword>
<comment type="subunit">
    <text evidence="10">Homodimer.</text>
</comment>
<evidence type="ECO:0000259" key="12">
    <source>
        <dbReference type="SMART" id="SM00387"/>
    </source>
</evidence>
<dbReference type="CDD" id="cd16927">
    <property type="entry name" value="HATPase_Hsp90-like"/>
    <property type="match status" value="1"/>
</dbReference>
<dbReference type="GO" id="GO:0051082">
    <property type="term" value="F:unfolded protein binding"/>
    <property type="evidence" value="ECO:0007669"/>
    <property type="project" value="UniProtKB-UniRule"/>
</dbReference>
<dbReference type="Pfam" id="PF13589">
    <property type="entry name" value="HATPase_c_3"/>
    <property type="match status" value="1"/>
</dbReference>
<dbReference type="SUPFAM" id="SSF54211">
    <property type="entry name" value="Ribosomal protein S5 domain 2-like"/>
    <property type="match status" value="1"/>
</dbReference>
<evidence type="ECO:0000313" key="14">
    <source>
        <dbReference type="Proteomes" id="UP000318431"/>
    </source>
</evidence>
<feature type="binding site" evidence="11">
    <location>
        <position position="100"/>
    </location>
    <ligand>
        <name>ATP</name>
        <dbReference type="ChEBI" id="CHEBI:30616"/>
    </ligand>
</feature>
<dbReference type="InterPro" id="IPR003594">
    <property type="entry name" value="HATPase_dom"/>
</dbReference>
<evidence type="ECO:0000256" key="5">
    <source>
        <dbReference type="ARBA" id="ARBA00022840"/>
    </source>
</evidence>
<dbReference type="InterPro" id="IPR019805">
    <property type="entry name" value="Heat_shock_protein_90_CS"/>
</dbReference>
<name>A0A562RC44_9BURK</name>
<dbReference type="InterPro" id="IPR001404">
    <property type="entry name" value="Hsp90_fam"/>
</dbReference>
<feature type="region of interest" description="C" evidence="10">
    <location>
        <begin position="563"/>
        <end position="635"/>
    </location>
</feature>
<protein>
    <recommendedName>
        <fullName evidence="9 10">Chaperone protein HtpG</fullName>
    </recommendedName>
    <alternativeName>
        <fullName evidence="10">Heat shock protein HtpG</fullName>
    </alternativeName>
    <alternativeName>
        <fullName evidence="10">High temperature protein G</fullName>
    </alternativeName>
</protein>
<dbReference type="Gene3D" id="1.20.120.790">
    <property type="entry name" value="Heat shock protein 90, C-terminal domain"/>
    <property type="match status" value="1"/>
</dbReference>
<dbReference type="RefSeq" id="WP_145649220.1">
    <property type="nucleotide sequence ID" value="NZ_VLLB01000003.1"/>
</dbReference>
<comment type="function">
    <text evidence="8 10">Molecular chaperone. Has ATPase activity.</text>
</comment>
<dbReference type="Pfam" id="PF00183">
    <property type="entry name" value="HSP90"/>
    <property type="match status" value="1"/>
</dbReference>
<dbReference type="SUPFAM" id="SSF55874">
    <property type="entry name" value="ATPase domain of HSP90 chaperone/DNA topoisomerase II/histidine kinase"/>
    <property type="match status" value="1"/>
</dbReference>
<evidence type="ECO:0000256" key="3">
    <source>
        <dbReference type="ARBA" id="ARBA00022490"/>
    </source>
</evidence>
<dbReference type="PANTHER" id="PTHR11528">
    <property type="entry name" value="HEAT SHOCK PROTEIN 90 FAMILY MEMBER"/>
    <property type="match status" value="1"/>
</dbReference>
<evidence type="ECO:0000256" key="1">
    <source>
        <dbReference type="ARBA" id="ARBA00004496"/>
    </source>
</evidence>
<dbReference type="InterPro" id="IPR020575">
    <property type="entry name" value="Hsp90_N"/>
</dbReference>
<dbReference type="AlphaFoldDB" id="A0A562RC44"/>
<dbReference type="GO" id="GO:0005524">
    <property type="term" value="F:ATP binding"/>
    <property type="evidence" value="ECO:0007669"/>
    <property type="project" value="UniProtKB-UniRule"/>
</dbReference>
<feature type="binding site" evidence="11">
    <location>
        <position position="86"/>
    </location>
    <ligand>
        <name>ATP</name>
        <dbReference type="ChEBI" id="CHEBI:30616"/>
    </ligand>
</feature>
<dbReference type="InterPro" id="IPR037196">
    <property type="entry name" value="HSP90_C"/>
</dbReference>
<comment type="subcellular location">
    <subcellularLocation>
        <location evidence="1 10">Cytoplasm</location>
    </subcellularLocation>
</comment>
<reference evidence="13 14" key="1">
    <citation type="journal article" date="2015" name="Stand. Genomic Sci.">
        <title>Genomic Encyclopedia of Bacterial and Archaeal Type Strains, Phase III: the genomes of soil and plant-associated and newly described type strains.</title>
        <authorList>
            <person name="Whitman W.B."/>
            <person name="Woyke T."/>
            <person name="Klenk H.P."/>
            <person name="Zhou Y."/>
            <person name="Lilburn T.G."/>
            <person name="Beck B.J."/>
            <person name="De Vos P."/>
            <person name="Vandamme P."/>
            <person name="Eisen J.A."/>
            <person name="Garrity G."/>
            <person name="Hugenholtz P."/>
            <person name="Kyrpides N.C."/>
        </authorList>
    </citation>
    <scope>NUCLEOTIDE SEQUENCE [LARGE SCALE GENOMIC DNA]</scope>
    <source>
        <strain evidence="13 14">CGMCC 1.10822</strain>
    </source>
</reference>
<dbReference type="PRINTS" id="PR00775">
    <property type="entry name" value="HEATSHOCK90"/>
</dbReference>
<dbReference type="GO" id="GO:0140662">
    <property type="term" value="F:ATP-dependent protein folding chaperone"/>
    <property type="evidence" value="ECO:0007669"/>
    <property type="project" value="InterPro"/>
</dbReference>
<evidence type="ECO:0000256" key="10">
    <source>
        <dbReference type="HAMAP-Rule" id="MF_00505"/>
    </source>
</evidence>
<evidence type="ECO:0000256" key="7">
    <source>
        <dbReference type="ARBA" id="ARBA00023186"/>
    </source>
</evidence>
<dbReference type="PROSITE" id="PS00298">
    <property type="entry name" value="HSP90"/>
    <property type="match status" value="1"/>
</dbReference>
<organism evidence="13 14">
    <name type="scientific">Pseudoduganella lurida</name>
    <dbReference type="NCBI Taxonomy" id="1036180"/>
    <lineage>
        <taxon>Bacteria</taxon>
        <taxon>Pseudomonadati</taxon>
        <taxon>Pseudomonadota</taxon>
        <taxon>Betaproteobacteria</taxon>
        <taxon>Burkholderiales</taxon>
        <taxon>Oxalobacteraceae</taxon>
        <taxon>Telluria group</taxon>
        <taxon>Pseudoduganella</taxon>
    </lineage>
</organism>
<feature type="binding site" evidence="11">
    <location>
        <begin position="101"/>
        <end position="102"/>
    </location>
    <ligand>
        <name>ATP</name>
        <dbReference type="ChEBI" id="CHEBI:30616"/>
    </ligand>
</feature>
<evidence type="ECO:0000313" key="13">
    <source>
        <dbReference type="EMBL" id="TWI66621.1"/>
    </source>
</evidence>